<feature type="domain" description="Xaa-Pro dipeptidyl-peptidase-like" evidence="2">
    <location>
        <begin position="67"/>
        <end position="342"/>
    </location>
</feature>
<evidence type="ECO:0000313" key="4">
    <source>
        <dbReference type="Proteomes" id="UP000789359"/>
    </source>
</evidence>
<feature type="chain" id="PRO_5045311442" description="Xaa-Pro dipeptidyl-peptidase-like domain-containing protein" evidence="1">
    <location>
        <begin position="24"/>
        <end position="365"/>
    </location>
</feature>
<sequence>MKIQNLTLSFMLTTSLLGGNLMASNNVVPSSMAQITTTSEITQIWDKTFVKSDKVEHKKVRFKNHYGISLVGDLYTPKNLPAIIVSGPFGAVKEQSSGLHAHELAKRGFITLAFDPSFTGESGGEPRGMASPDINSEDVSAAVDFVGLLPNVDREKIGALGICGFSGMSLTAATSDTRIKAVATTAMYDMSSSIGHGMGDGYTKKERETVLEYINLQRWEDAKSGTYARNYHEVPVVDGKALLSDKILPETLDDDPHPVLAVFFDYYRTKRGYHARSLNSNSAWLAQMPTAFFQFKLYDNIKDMNKPVLFVNGENSHSLHFSKRAYEIANEPKELVVVPNAHHVDLYDNYKKFHLINLSSFLGKI</sequence>
<evidence type="ECO:0000259" key="2">
    <source>
        <dbReference type="Pfam" id="PF02129"/>
    </source>
</evidence>
<dbReference type="Gene3D" id="1.10.10.800">
    <property type="match status" value="1"/>
</dbReference>
<protein>
    <recommendedName>
        <fullName evidence="2">Xaa-Pro dipeptidyl-peptidase-like domain-containing protein</fullName>
    </recommendedName>
</protein>
<keyword evidence="1" id="KW-0732">Signal</keyword>
<dbReference type="EMBL" id="CAJHOE010000004">
    <property type="protein sequence ID" value="CAD7288704.1"/>
    <property type="molecule type" value="Genomic_DNA"/>
</dbReference>
<accession>A0ABN7KA27</accession>
<evidence type="ECO:0000256" key="1">
    <source>
        <dbReference type="SAM" id="SignalP"/>
    </source>
</evidence>
<reference evidence="3 4" key="1">
    <citation type="submission" date="2020-11" db="EMBL/GenBank/DDBJ databases">
        <authorList>
            <person name="Peeters C."/>
        </authorList>
    </citation>
    <scope>NUCLEOTIDE SEQUENCE [LARGE SCALE GENOMIC DNA]</scope>
    <source>
        <strain evidence="3 4">LMG 8286</strain>
    </source>
</reference>
<proteinExistence type="predicted"/>
<dbReference type="PANTHER" id="PTHR47751">
    <property type="entry name" value="SUPERFAMILY HYDROLASE, PUTATIVE (AFU_ORTHOLOGUE AFUA_2G16580)-RELATED"/>
    <property type="match status" value="1"/>
</dbReference>
<dbReference type="Gene3D" id="3.40.50.1820">
    <property type="entry name" value="alpha/beta hydrolase"/>
    <property type="match status" value="1"/>
</dbReference>
<keyword evidence="4" id="KW-1185">Reference proteome</keyword>
<comment type="caution">
    <text evidence="3">The sequence shown here is derived from an EMBL/GenBank/DDBJ whole genome shotgun (WGS) entry which is preliminary data.</text>
</comment>
<dbReference type="PANTHER" id="PTHR47751:SF1">
    <property type="entry name" value="SUPERFAMILY HYDROLASE, PUTATIVE (AFU_ORTHOLOGUE AFUA_2G16580)-RELATED"/>
    <property type="match status" value="1"/>
</dbReference>
<organism evidence="3 4">
    <name type="scientific">Campylobacter suis</name>
    <dbReference type="NCBI Taxonomy" id="2790657"/>
    <lineage>
        <taxon>Bacteria</taxon>
        <taxon>Pseudomonadati</taxon>
        <taxon>Campylobacterota</taxon>
        <taxon>Epsilonproteobacteria</taxon>
        <taxon>Campylobacterales</taxon>
        <taxon>Campylobacteraceae</taxon>
        <taxon>Campylobacter</taxon>
    </lineage>
</organism>
<dbReference type="InterPro" id="IPR051411">
    <property type="entry name" value="Polyketide_trans_af380"/>
</dbReference>
<name>A0ABN7KA27_9BACT</name>
<dbReference type="Proteomes" id="UP000789359">
    <property type="component" value="Unassembled WGS sequence"/>
</dbReference>
<dbReference type="InterPro" id="IPR029058">
    <property type="entry name" value="AB_hydrolase_fold"/>
</dbReference>
<gene>
    <name evidence="3" type="ORF">LMG8286_01472</name>
</gene>
<dbReference type="Pfam" id="PF02129">
    <property type="entry name" value="Peptidase_S15"/>
    <property type="match status" value="1"/>
</dbReference>
<dbReference type="InterPro" id="IPR000383">
    <property type="entry name" value="Xaa-Pro-like_dom"/>
</dbReference>
<dbReference type="RefSeq" id="WP_230057216.1">
    <property type="nucleotide sequence ID" value="NZ_CAJHOE010000004.1"/>
</dbReference>
<dbReference type="SUPFAM" id="SSF53474">
    <property type="entry name" value="alpha/beta-Hydrolases"/>
    <property type="match status" value="1"/>
</dbReference>
<evidence type="ECO:0000313" key="3">
    <source>
        <dbReference type="EMBL" id="CAD7288704.1"/>
    </source>
</evidence>
<feature type="signal peptide" evidence="1">
    <location>
        <begin position="1"/>
        <end position="23"/>
    </location>
</feature>